<name>A0ABM8U2W9_9BURK</name>
<dbReference type="RefSeq" id="WP_228977838.1">
    <property type="nucleotide sequence ID" value="NZ_CAJQYY010000010.1"/>
</dbReference>
<protein>
    <submittedName>
        <fullName evidence="1">Uncharacterized protein</fullName>
    </submittedName>
</protein>
<proteinExistence type="predicted"/>
<sequence>MKKTISMYWPLAIVLPLAVAAYVHICSEAASRATQPPLAAGQFTAELARAVSYGLVGDDTSMPAKSLREATMLPAARTAL</sequence>
<gene>
    <name evidence="1" type="ORF">R54767_02158</name>
</gene>
<evidence type="ECO:0000313" key="1">
    <source>
        <dbReference type="EMBL" id="CAG4896684.1"/>
    </source>
</evidence>
<accession>A0ABM8U2W9</accession>
<comment type="caution">
    <text evidence="1">The sequence shown here is derived from an EMBL/GenBank/DDBJ whole genome shotgun (WGS) entry which is preliminary data.</text>
</comment>
<dbReference type="EMBL" id="CAJQYY010000010">
    <property type="protein sequence ID" value="CAG4896684.1"/>
    <property type="molecule type" value="Genomic_DNA"/>
</dbReference>
<evidence type="ECO:0000313" key="2">
    <source>
        <dbReference type="Proteomes" id="UP000789752"/>
    </source>
</evidence>
<organism evidence="1 2">
    <name type="scientific">Paraburkholderia gardini</name>
    <dbReference type="NCBI Taxonomy" id="2823469"/>
    <lineage>
        <taxon>Bacteria</taxon>
        <taxon>Pseudomonadati</taxon>
        <taxon>Pseudomonadota</taxon>
        <taxon>Betaproteobacteria</taxon>
        <taxon>Burkholderiales</taxon>
        <taxon>Burkholderiaceae</taxon>
        <taxon>Paraburkholderia</taxon>
    </lineage>
</organism>
<reference evidence="1 2" key="1">
    <citation type="submission" date="2021-04" db="EMBL/GenBank/DDBJ databases">
        <authorList>
            <person name="Vanwijnsberghe S."/>
        </authorList>
    </citation>
    <scope>NUCLEOTIDE SEQUENCE [LARGE SCALE GENOMIC DNA]</scope>
    <source>
        <strain evidence="1 2">LMG 32171</strain>
    </source>
</reference>
<keyword evidence="2" id="KW-1185">Reference proteome</keyword>
<dbReference type="Proteomes" id="UP000789752">
    <property type="component" value="Unassembled WGS sequence"/>
</dbReference>